<protein>
    <recommendedName>
        <fullName evidence="10">Prepronociceptin</fullName>
    </recommendedName>
</protein>
<dbReference type="PRINTS" id="PR01028">
    <property type="entry name" value="OPIOIDPRCRSR"/>
</dbReference>
<dbReference type="OMA" id="DCLNCHR"/>
<dbReference type="AlphaFoldDB" id="A0A8D0C0R2"/>
<dbReference type="GO" id="GO:0005886">
    <property type="term" value="C:plasma membrane"/>
    <property type="evidence" value="ECO:0007669"/>
    <property type="project" value="TreeGrafter"/>
</dbReference>
<keyword evidence="4" id="KW-1015">Disulfide bond</keyword>
<dbReference type="GO" id="GO:0043679">
    <property type="term" value="C:axon terminus"/>
    <property type="evidence" value="ECO:0007669"/>
    <property type="project" value="TreeGrafter"/>
</dbReference>
<comment type="subcellular location">
    <subcellularLocation>
        <location evidence="1 5">Secreted</location>
    </subcellularLocation>
</comment>
<proteinExistence type="inferred from homology"/>
<dbReference type="PANTHER" id="PTHR11438">
    <property type="entry name" value="PROENKEPHALIN"/>
    <property type="match status" value="1"/>
</dbReference>
<comment type="similarity">
    <text evidence="2 5">Belongs to the opioid neuropeptide precursor family.</text>
</comment>
<evidence type="ECO:0000256" key="5">
    <source>
        <dbReference type="RuleBase" id="RU004400"/>
    </source>
</evidence>
<dbReference type="GO" id="GO:0007218">
    <property type="term" value="P:neuropeptide signaling pathway"/>
    <property type="evidence" value="ECO:0007669"/>
    <property type="project" value="UniProtKB-KW"/>
</dbReference>
<evidence type="ECO:0000313" key="8">
    <source>
        <dbReference type="Ensembl" id="ENSSMRP00000015865.1"/>
    </source>
</evidence>
<keyword evidence="5" id="KW-0165">Cleavage on pair of basic residues</keyword>
<dbReference type="GO" id="GO:0007600">
    <property type="term" value="P:sensory perception"/>
    <property type="evidence" value="ECO:0007669"/>
    <property type="project" value="TreeGrafter"/>
</dbReference>
<dbReference type="Ensembl" id="ENSSMRT00000018519.1">
    <property type="protein sequence ID" value="ENSSMRP00000015865.1"/>
    <property type="gene ID" value="ENSSMRG00000012332.1"/>
</dbReference>
<evidence type="ECO:0000256" key="4">
    <source>
        <dbReference type="ARBA" id="ARBA00023157"/>
    </source>
</evidence>
<dbReference type="Proteomes" id="UP000694421">
    <property type="component" value="Unplaced"/>
</dbReference>
<feature type="compositionally biased region" description="Basic and acidic residues" evidence="6">
    <location>
        <begin position="108"/>
        <end position="117"/>
    </location>
</feature>
<evidence type="ECO:0000256" key="6">
    <source>
        <dbReference type="SAM" id="MobiDB-lite"/>
    </source>
</evidence>
<sequence length="229" mass="25462">MRTLVRSILSFCLLAYVLSDCRRDCLACHRHLYSHQDDFSLLICVMECEGKLLSRATWGLCSRATNGKASLPLGLGEEAGQPAEMWAAGPAGGRGHLKRLGDMNRMVERSKAEDEKPASQTRGLIHQPEAEEGTSDGGQAPLRDFQDPFVVPNGIGGFLNDPFSYSQVAEPGVQELQKRFGGFIGVRKSARKWHNQKRFSEFLKQYLGMSPRSVEYDGLADDLKEQNEI</sequence>
<evidence type="ECO:0000256" key="1">
    <source>
        <dbReference type="ARBA" id="ARBA00004613"/>
    </source>
</evidence>
<reference evidence="8" key="2">
    <citation type="submission" date="2025-09" db="UniProtKB">
        <authorList>
            <consortium name="Ensembl"/>
        </authorList>
    </citation>
    <scope>IDENTIFICATION</scope>
</reference>
<reference evidence="8" key="1">
    <citation type="submission" date="2025-08" db="UniProtKB">
        <authorList>
            <consortium name="Ensembl"/>
        </authorList>
    </citation>
    <scope>IDENTIFICATION</scope>
</reference>
<dbReference type="InterPro" id="IPR006024">
    <property type="entry name" value="Opioid_neupept"/>
</dbReference>
<evidence type="ECO:0000313" key="9">
    <source>
        <dbReference type="Proteomes" id="UP000694421"/>
    </source>
</evidence>
<dbReference type="GO" id="GO:0043025">
    <property type="term" value="C:neuronal cell body"/>
    <property type="evidence" value="ECO:0007669"/>
    <property type="project" value="TreeGrafter"/>
</dbReference>
<dbReference type="GO" id="GO:0030425">
    <property type="term" value="C:dendrite"/>
    <property type="evidence" value="ECO:0007669"/>
    <property type="project" value="TreeGrafter"/>
</dbReference>
<dbReference type="GO" id="GO:0001515">
    <property type="term" value="F:opioid peptide activity"/>
    <property type="evidence" value="ECO:0007669"/>
    <property type="project" value="UniProtKB-KW"/>
</dbReference>
<evidence type="ECO:0000256" key="2">
    <source>
        <dbReference type="ARBA" id="ARBA00008543"/>
    </source>
</evidence>
<name>A0A8D0C0R2_SALMN</name>
<dbReference type="GO" id="GO:0031628">
    <property type="term" value="F:opioid receptor binding"/>
    <property type="evidence" value="ECO:0007669"/>
    <property type="project" value="TreeGrafter"/>
</dbReference>
<keyword evidence="5" id="KW-0527">Neuropeptide</keyword>
<feature type="signal peptide" evidence="7">
    <location>
        <begin position="1"/>
        <end position="19"/>
    </location>
</feature>
<evidence type="ECO:0000256" key="3">
    <source>
        <dbReference type="ARBA" id="ARBA00022525"/>
    </source>
</evidence>
<dbReference type="PROSITE" id="PS01252">
    <property type="entry name" value="OPIOIDS_PRECURSOR"/>
    <property type="match status" value="1"/>
</dbReference>
<keyword evidence="7" id="KW-0732">Signal</keyword>
<accession>A0A8D0C0R2</accession>
<feature type="chain" id="PRO_5034190622" description="Prepronociceptin" evidence="7">
    <location>
        <begin position="20"/>
        <end position="229"/>
    </location>
</feature>
<dbReference type="Pfam" id="PF01160">
    <property type="entry name" value="Opiods_neuropep"/>
    <property type="match status" value="1"/>
</dbReference>
<feature type="region of interest" description="Disordered" evidence="6">
    <location>
        <begin position="108"/>
        <end position="145"/>
    </location>
</feature>
<keyword evidence="9" id="KW-1185">Reference proteome</keyword>
<keyword evidence="3" id="KW-0964">Secreted</keyword>
<dbReference type="PRINTS" id="PR01031">
    <property type="entry name" value="ORPHNNPRCRSR"/>
</dbReference>
<evidence type="ECO:0008006" key="10">
    <source>
        <dbReference type="Google" id="ProtNLM"/>
    </source>
</evidence>
<dbReference type="PANTHER" id="PTHR11438:SF2">
    <property type="entry name" value="PREPRONOCICEPTIN"/>
    <property type="match status" value="1"/>
</dbReference>
<evidence type="ECO:0000256" key="7">
    <source>
        <dbReference type="SAM" id="SignalP"/>
    </source>
</evidence>
<organism evidence="8 9">
    <name type="scientific">Salvator merianae</name>
    <name type="common">Argentine black and white tegu</name>
    <name type="synonym">Tupinambis merianae</name>
    <dbReference type="NCBI Taxonomy" id="96440"/>
    <lineage>
        <taxon>Eukaryota</taxon>
        <taxon>Metazoa</taxon>
        <taxon>Chordata</taxon>
        <taxon>Craniata</taxon>
        <taxon>Vertebrata</taxon>
        <taxon>Euteleostomi</taxon>
        <taxon>Lepidosauria</taxon>
        <taxon>Squamata</taxon>
        <taxon>Bifurcata</taxon>
        <taxon>Unidentata</taxon>
        <taxon>Episquamata</taxon>
        <taxon>Laterata</taxon>
        <taxon>Teiioidea</taxon>
        <taxon>Teiidae</taxon>
        <taxon>Salvator</taxon>
    </lineage>
</organism>
<keyword evidence="5" id="KW-0555">Opioid peptide</keyword>
<dbReference type="GO" id="GO:0005576">
    <property type="term" value="C:extracellular region"/>
    <property type="evidence" value="ECO:0007669"/>
    <property type="project" value="UniProtKB-SubCell"/>
</dbReference>
<dbReference type="GeneTree" id="ENSGT00950000183149"/>
<dbReference type="InterPro" id="IPR002367">
    <property type="entry name" value="Nociceptin"/>
</dbReference>
<dbReference type="GO" id="GO:0007268">
    <property type="term" value="P:chemical synaptic transmission"/>
    <property type="evidence" value="ECO:0007669"/>
    <property type="project" value="InterPro"/>
</dbReference>